<sequence length="87" mass="10447">MVEFSYKRISEYMNVYVPVSCDFYDRLEELVLRKRRVSLEISETPESPPRKMEKVKILDLVSMNREEFAVLEDGEKIRLDYILKIRA</sequence>
<protein>
    <submittedName>
        <fullName evidence="1">Uncharacterized protein</fullName>
    </submittedName>
</protein>
<dbReference type="Gene3D" id="2.30.30.400">
    <property type="entry name" value="Rof-like"/>
    <property type="match status" value="1"/>
</dbReference>
<evidence type="ECO:0000313" key="2">
    <source>
        <dbReference type="EMBL" id="PJZ59721.1"/>
    </source>
</evidence>
<evidence type="ECO:0000313" key="3">
    <source>
        <dbReference type="Proteomes" id="UP000232149"/>
    </source>
</evidence>
<dbReference type="Proteomes" id="UP000232188">
    <property type="component" value="Unassembled WGS sequence"/>
</dbReference>
<accession>A0A2M9YRT1</accession>
<dbReference type="EMBL" id="NPDV01000004">
    <property type="protein sequence ID" value="PJZ54251.1"/>
    <property type="molecule type" value="Genomic_DNA"/>
</dbReference>
<dbReference type="Proteomes" id="UP000232149">
    <property type="component" value="Unassembled WGS sequence"/>
</dbReference>
<dbReference type="AlphaFoldDB" id="A0A2M9YRT1"/>
<reference evidence="3 4" key="1">
    <citation type="submission" date="2017-07" db="EMBL/GenBank/DDBJ databases">
        <title>Leptospira spp. isolated from tropical soils.</title>
        <authorList>
            <person name="Thibeaux R."/>
            <person name="Iraola G."/>
            <person name="Ferres I."/>
            <person name="Bierque E."/>
            <person name="Girault D."/>
            <person name="Soupe-Gilbert M.-E."/>
            <person name="Picardeau M."/>
            <person name="Goarant C."/>
        </authorList>
    </citation>
    <scope>NUCLEOTIDE SEQUENCE [LARGE SCALE GENOMIC DNA]</scope>
    <source>
        <strain evidence="1 4">FH2-B-C1</strain>
        <strain evidence="2 3">FH2-B-D1</strain>
    </source>
</reference>
<name>A0A2M9YRT1_9LEPT</name>
<dbReference type="InterPro" id="IPR023534">
    <property type="entry name" value="Rof/RNase_P-like"/>
</dbReference>
<gene>
    <name evidence="2" type="ORF">CH376_22235</name>
    <name evidence="1" type="ORF">CH380_07055</name>
</gene>
<dbReference type="EMBL" id="NPDU01000102">
    <property type="protein sequence ID" value="PJZ59721.1"/>
    <property type="molecule type" value="Genomic_DNA"/>
</dbReference>
<keyword evidence="3" id="KW-1185">Reference proteome</keyword>
<comment type="caution">
    <text evidence="1">The sequence shown here is derived from an EMBL/GenBank/DDBJ whole genome shotgun (WGS) entry which is preliminary data.</text>
</comment>
<dbReference type="InterPro" id="IPR038626">
    <property type="entry name" value="Rof-like_sf"/>
</dbReference>
<dbReference type="SUPFAM" id="SSF101744">
    <property type="entry name" value="Rof/RNase P subunit-like"/>
    <property type="match status" value="1"/>
</dbReference>
<evidence type="ECO:0000313" key="1">
    <source>
        <dbReference type="EMBL" id="PJZ54251.1"/>
    </source>
</evidence>
<evidence type="ECO:0000313" key="4">
    <source>
        <dbReference type="Proteomes" id="UP000232188"/>
    </source>
</evidence>
<proteinExistence type="predicted"/>
<organism evidence="1 4">
    <name type="scientific">Leptospira adleri</name>
    <dbReference type="NCBI Taxonomy" id="2023186"/>
    <lineage>
        <taxon>Bacteria</taxon>
        <taxon>Pseudomonadati</taxon>
        <taxon>Spirochaetota</taxon>
        <taxon>Spirochaetia</taxon>
        <taxon>Leptospirales</taxon>
        <taxon>Leptospiraceae</taxon>
        <taxon>Leptospira</taxon>
    </lineage>
</organism>